<feature type="domain" description="Glycerol-3-phosphate dehydrogenase NAD-dependent C-terminal" evidence="15">
    <location>
        <begin position="188"/>
        <end position="341"/>
    </location>
</feature>
<evidence type="ECO:0000256" key="13">
    <source>
        <dbReference type="RuleBase" id="RU000439"/>
    </source>
</evidence>
<feature type="domain" description="Glycerol-3-phosphate dehydrogenase NAD-dependent N-terminal" evidence="14">
    <location>
        <begin position="3"/>
        <end position="168"/>
    </location>
</feature>
<keyword evidence="5 11" id="KW-0520">NAD</keyword>
<dbReference type="InterPro" id="IPR036291">
    <property type="entry name" value="NAD(P)-bd_dom_sf"/>
</dbReference>
<dbReference type="SUPFAM" id="SSF48179">
    <property type="entry name" value="6-phosphogluconate dehydrogenase C-terminal domain-like"/>
    <property type="match status" value="1"/>
</dbReference>
<evidence type="ECO:0000259" key="14">
    <source>
        <dbReference type="Pfam" id="PF01210"/>
    </source>
</evidence>
<dbReference type="OrthoDB" id="9812273at2"/>
<evidence type="ECO:0000256" key="6">
    <source>
        <dbReference type="ARBA" id="ARBA00023098"/>
    </source>
</evidence>
<reference evidence="16 17" key="1">
    <citation type="submission" date="2016-10" db="EMBL/GenBank/DDBJ databases">
        <authorList>
            <person name="de Groot N.N."/>
        </authorList>
    </citation>
    <scope>NUCLEOTIDE SEQUENCE [LARGE SCALE GENOMIC DNA]</scope>
    <source>
        <strain evidence="16 17">DSM 13305</strain>
    </source>
</reference>
<keyword evidence="3" id="KW-0521">NADP</keyword>
<evidence type="ECO:0000256" key="8">
    <source>
        <dbReference type="ARBA" id="ARBA00023264"/>
    </source>
</evidence>
<organism evidence="16 17">
    <name type="scientific">Propionispora vibrioides</name>
    <dbReference type="NCBI Taxonomy" id="112903"/>
    <lineage>
        <taxon>Bacteria</taxon>
        <taxon>Bacillati</taxon>
        <taxon>Bacillota</taxon>
        <taxon>Negativicutes</taxon>
        <taxon>Selenomonadales</taxon>
        <taxon>Sporomusaceae</taxon>
        <taxon>Propionispora</taxon>
    </lineage>
</organism>
<feature type="binding site" evidence="11">
    <location>
        <position position="148"/>
    </location>
    <ligand>
        <name>NAD(+)</name>
        <dbReference type="ChEBI" id="CHEBI:57540"/>
    </ligand>
</feature>
<evidence type="ECO:0000256" key="7">
    <source>
        <dbReference type="ARBA" id="ARBA00023209"/>
    </source>
</evidence>
<keyword evidence="7" id="KW-0594">Phospholipid biosynthesis</keyword>
<evidence type="ECO:0000313" key="16">
    <source>
        <dbReference type="EMBL" id="SEP34559.1"/>
    </source>
</evidence>
<evidence type="ECO:0000313" key="17">
    <source>
        <dbReference type="Proteomes" id="UP000198847"/>
    </source>
</evidence>
<dbReference type="RefSeq" id="WP_091749121.1">
    <property type="nucleotide sequence ID" value="NZ_FODY01000020.1"/>
</dbReference>
<dbReference type="STRING" id="112903.SAMN04490178_1201"/>
<dbReference type="Gene3D" id="3.40.50.720">
    <property type="entry name" value="NAD(P)-binding Rossmann-like Domain"/>
    <property type="match status" value="1"/>
</dbReference>
<feature type="binding site" evidence="11">
    <location>
        <position position="266"/>
    </location>
    <ligand>
        <name>NAD(+)</name>
        <dbReference type="ChEBI" id="CHEBI:57540"/>
    </ligand>
</feature>
<gene>
    <name evidence="16" type="ORF">SAMN04490178_1201</name>
</gene>
<dbReference type="SUPFAM" id="SSF51735">
    <property type="entry name" value="NAD(P)-binding Rossmann-fold domains"/>
    <property type="match status" value="1"/>
</dbReference>
<dbReference type="GO" id="GO:0005829">
    <property type="term" value="C:cytosol"/>
    <property type="evidence" value="ECO:0007669"/>
    <property type="project" value="TreeGrafter"/>
</dbReference>
<keyword evidence="8" id="KW-1208">Phospholipid metabolism</keyword>
<evidence type="ECO:0000256" key="12">
    <source>
        <dbReference type="RuleBase" id="RU000437"/>
    </source>
</evidence>
<evidence type="ECO:0000256" key="9">
    <source>
        <dbReference type="PIRSR" id="PIRSR000114-1"/>
    </source>
</evidence>
<dbReference type="Pfam" id="PF07479">
    <property type="entry name" value="NAD_Gly3P_dh_C"/>
    <property type="match status" value="1"/>
</dbReference>
<sequence>MSKVTIIGAGAMGSALVVPLITNGHEVRLWGTELDNKIIRDLKNGKDHPKHKYPLPKAVKPFSEEELPAAMEDTDMVIMGITSDALGMIFERVVPYLKPGMIIGSVTKGFEYATDGRVVLLPDILKEKLPAELKDSISFVFIGGPCKAIEVVWESPTSVCYSSANLEAAKKLQATLMTPVYRVEANTDVIGTEICAAMKNAYAVGLGMAEGFKKRKGFLHNNTKSALFTFAVAEMGILSRALGGSLFSVYGLPGVGDLEVTGEAGRNRTLGEVIGEGLTASQAVAKMKAEGITVEGYPAIRFGYLMAKQLEQEQKLSLKELPLLAGLYAILYEDAPAYETVTILLQQCTGAYKQ</sequence>
<dbReference type="Proteomes" id="UP000198847">
    <property type="component" value="Unassembled WGS sequence"/>
</dbReference>
<dbReference type="PIRSF" id="PIRSF000114">
    <property type="entry name" value="Glycerol-3-P_dh"/>
    <property type="match status" value="1"/>
</dbReference>
<proteinExistence type="inferred from homology"/>
<keyword evidence="17" id="KW-1185">Reference proteome</keyword>
<dbReference type="PANTHER" id="PTHR11728">
    <property type="entry name" value="GLYCEROL-3-PHOSPHATE DEHYDROGENASE"/>
    <property type="match status" value="1"/>
</dbReference>
<dbReference type="Pfam" id="PF01210">
    <property type="entry name" value="NAD_Gly3P_dh_N"/>
    <property type="match status" value="1"/>
</dbReference>
<comment type="similarity">
    <text evidence="1 12">Belongs to the NAD-dependent glycerol-3-phosphate dehydrogenase family.</text>
</comment>
<keyword evidence="6" id="KW-0443">Lipid metabolism</keyword>
<dbReference type="EMBL" id="FODY01000020">
    <property type="protein sequence ID" value="SEP34559.1"/>
    <property type="molecule type" value="Genomic_DNA"/>
</dbReference>
<protein>
    <recommendedName>
        <fullName evidence="13">Glycerol-3-phosphate dehydrogenase</fullName>
        <ecNumber evidence="13">1.1.1.94</ecNumber>
    </recommendedName>
</protein>
<feature type="binding site" evidence="11">
    <location>
        <begin position="8"/>
        <end position="13"/>
    </location>
    <ligand>
        <name>NAD(+)</name>
        <dbReference type="ChEBI" id="CHEBI:57540"/>
    </ligand>
</feature>
<feature type="active site" description="Proton acceptor" evidence="9">
    <location>
        <position position="199"/>
    </location>
</feature>
<evidence type="ECO:0000256" key="11">
    <source>
        <dbReference type="PIRSR" id="PIRSR000114-3"/>
    </source>
</evidence>
<dbReference type="PANTHER" id="PTHR11728:SF1">
    <property type="entry name" value="GLYCEROL-3-PHOSPHATE DEHYDROGENASE [NAD(+)] 2, CHLOROPLASTIC"/>
    <property type="match status" value="1"/>
</dbReference>
<dbReference type="PRINTS" id="PR00077">
    <property type="entry name" value="GPDHDRGNASE"/>
</dbReference>
<evidence type="ECO:0000256" key="5">
    <source>
        <dbReference type="ARBA" id="ARBA00023027"/>
    </source>
</evidence>
<dbReference type="InterPro" id="IPR006109">
    <property type="entry name" value="G3P_DH_NAD-dep_C"/>
</dbReference>
<keyword evidence="2" id="KW-0444">Lipid biosynthesis</keyword>
<evidence type="ECO:0000256" key="4">
    <source>
        <dbReference type="ARBA" id="ARBA00023002"/>
    </source>
</evidence>
<accession>A0A1H8X3W1</accession>
<comment type="catalytic activity">
    <reaction evidence="13">
        <text>sn-glycerol 3-phosphate + NADP(+) = dihydroxyacetone phosphate + NADPH + H(+)</text>
        <dbReference type="Rhea" id="RHEA:11096"/>
        <dbReference type="ChEBI" id="CHEBI:15378"/>
        <dbReference type="ChEBI" id="CHEBI:57597"/>
        <dbReference type="ChEBI" id="CHEBI:57642"/>
        <dbReference type="ChEBI" id="CHEBI:57783"/>
        <dbReference type="ChEBI" id="CHEBI:58349"/>
        <dbReference type="EC" id="1.1.1.94"/>
    </reaction>
</comment>
<dbReference type="InterPro" id="IPR011128">
    <property type="entry name" value="G3P_DH_NAD-dep_N"/>
</dbReference>
<dbReference type="Gene3D" id="1.10.1040.10">
    <property type="entry name" value="N-(1-d-carboxylethyl)-l-norvaline Dehydrogenase, domain 2"/>
    <property type="match status" value="1"/>
</dbReference>
<keyword evidence="4 12" id="KW-0560">Oxidoreductase</keyword>
<dbReference type="EC" id="1.1.1.94" evidence="13"/>
<evidence type="ECO:0000256" key="2">
    <source>
        <dbReference type="ARBA" id="ARBA00022516"/>
    </source>
</evidence>
<dbReference type="InterPro" id="IPR006168">
    <property type="entry name" value="G3P_DH_NAD-dep"/>
</dbReference>
<evidence type="ECO:0000256" key="3">
    <source>
        <dbReference type="ARBA" id="ARBA00022857"/>
    </source>
</evidence>
<feature type="binding site" evidence="10">
    <location>
        <position position="108"/>
    </location>
    <ligand>
        <name>substrate</name>
    </ligand>
</feature>
<evidence type="ECO:0000256" key="1">
    <source>
        <dbReference type="ARBA" id="ARBA00011009"/>
    </source>
</evidence>
<dbReference type="InterPro" id="IPR013328">
    <property type="entry name" value="6PGD_dom2"/>
</dbReference>
<dbReference type="GO" id="GO:0046168">
    <property type="term" value="P:glycerol-3-phosphate catabolic process"/>
    <property type="evidence" value="ECO:0007669"/>
    <property type="project" value="InterPro"/>
</dbReference>
<dbReference type="GO" id="GO:0051287">
    <property type="term" value="F:NAD binding"/>
    <property type="evidence" value="ECO:0007669"/>
    <property type="project" value="InterPro"/>
</dbReference>
<dbReference type="GO" id="GO:0008654">
    <property type="term" value="P:phospholipid biosynthetic process"/>
    <property type="evidence" value="ECO:0007669"/>
    <property type="project" value="UniProtKB-KW"/>
</dbReference>
<name>A0A1H8X3W1_9FIRM</name>
<dbReference type="InterPro" id="IPR008927">
    <property type="entry name" value="6-PGluconate_DH-like_C_sf"/>
</dbReference>
<feature type="binding site" evidence="10">
    <location>
        <begin position="266"/>
        <end position="267"/>
    </location>
    <ligand>
        <name>substrate</name>
    </ligand>
</feature>
<evidence type="ECO:0000256" key="10">
    <source>
        <dbReference type="PIRSR" id="PIRSR000114-2"/>
    </source>
</evidence>
<dbReference type="GO" id="GO:0141153">
    <property type="term" value="F:glycerol-3-phosphate dehydrogenase (NADP+) activity"/>
    <property type="evidence" value="ECO:0007669"/>
    <property type="project" value="RHEA"/>
</dbReference>
<evidence type="ECO:0000259" key="15">
    <source>
        <dbReference type="Pfam" id="PF07479"/>
    </source>
</evidence>
<dbReference type="AlphaFoldDB" id="A0A1H8X3W1"/>
<dbReference type="GO" id="GO:0005975">
    <property type="term" value="P:carbohydrate metabolic process"/>
    <property type="evidence" value="ECO:0007669"/>
    <property type="project" value="InterPro"/>
</dbReference>